<organism evidence="1 2">
    <name type="scientific">Biomphalaria pfeifferi</name>
    <name type="common">Bloodfluke planorb</name>
    <name type="synonym">Freshwater snail</name>
    <dbReference type="NCBI Taxonomy" id="112525"/>
    <lineage>
        <taxon>Eukaryota</taxon>
        <taxon>Metazoa</taxon>
        <taxon>Spiralia</taxon>
        <taxon>Lophotrochozoa</taxon>
        <taxon>Mollusca</taxon>
        <taxon>Gastropoda</taxon>
        <taxon>Heterobranchia</taxon>
        <taxon>Euthyneura</taxon>
        <taxon>Panpulmonata</taxon>
        <taxon>Hygrophila</taxon>
        <taxon>Lymnaeoidea</taxon>
        <taxon>Planorbidae</taxon>
        <taxon>Biomphalaria</taxon>
    </lineage>
</organism>
<evidence type="ECO:0000313" key="1">
    <source>
        <dbReference type="EMBL" id="KAK0066463.1"/>
    </source>
</evidence>
<protein>
    <submittedName>
        <fullName evidence="1">Ganglioside GM2 activator</fullName>
    </submittedName>
</protein>
<dbReference type="Proteomes" id="UP001233172">
    <property type="component" value="Unassembled WGS sequence"/>
</dbReference>
<reference evidence="1" key="2">
    <citation type="submission" date="2023-04" db="EMBL/GenBank/DDBJ databases">
        <authorList>
            <person name="Bu L."/>
            <person name="Lu L."/>
            <person name="Laidemitt M.R."/>
            <person name="Zhang S.M."/>
            <person name="Mutuku M."/>
            <person name="Mkoji G."/>
            <person name="Steinauer M."/>
            <person name="Loker E.S."/>
        </authorList>
    </citation>
    <scope>NUCLEOTIDE SEQUENCE</scope>
    <source>
        <strain evidence="1">KasaAsao</strain>
        <tissue evidence="1">Whole Snail</tissue>
    </source>
</reference>
<dbReference type="EMBL" id="JASAOG010000010">
    <property type="protein sequence ID" value="KAK0066463.1"/>
    <property type="molecule type" value="Genomic_DNA"/>
</dbReference>
<feature type="non-terminal residue" evidence="1">
    <location>
        <position position="1"/>
    </location>
</feature>
<keyword evidence="2" id="KW-1185">Reference proteome</keyword>
<proteinExistence type="predicted"/>
<reference evidence="1" key="1">
    <citation type="journal article" date="2023" name="PLoS Negl. Trop. Dis.">
        <title>A genome sequence for Biomphalaria pfeifferi, the major vector snail for the human-infecting parasite Schistosoma mansoni.</title>
        <authorList>
            <person name="Bu L."/>
            <person name="Lu L."/>
            <person name="Laidemitt M.R."/>
            <person name="Zhang S.M."/>
            <person name="Mutuku M."/>
            <person name="Mkoji G."/>
            <person name="Steinauer M."/>
            <person name="Loker E.S."/>
        </authorList>
    </citation>
    <scope>NUCLEOTIDE SEQUENCE</scope>
    <source>
        <strain evidence="1">KasaAsao</strain>
    </source>
</reference>
<name>A0AAD8C563_BIOPF</name>
<accession>A0AAD8C563</accession>
<dbReference type="AlphaFoldDB" id="A0AAD8C563"/>
<sequence>SNYIMDPLPIPLMGGALITGKYRAIIKANNFELGELLCYSLELEISPAPA</sequence>
<evidence type="ECO:0000313" key="2">
    <source>
        <dbReference type="Proteomes" id="UP001233172"/>
    </source>
</evidence>
<gene>
    <name evidence="1" type="ORF">Bpfe_003895</name>
</gene>
<comment type="caution">
    <text evidence="1">The sequence shown here is derived from an EMBL/GenBank/DDBJ whole genome shotgun (WGS) entry which is preliminary data.</text>
</comment>